<dbReference type="InterPro" id="IPR003611">
    <property type="entry name" value="NUMOD3"/>
</dbReference>
<reference evidence="2" key="1">
    <citation type="journal article" date="2015" name="Nature">
        <title>Complex archaea that bridge the gap between prokaryotes and eukaryotes.</title>
        <authorList>
            <person name="Spang A."/>
            <person name="Saw J.H."/>
            <person name="Jorgensen S.L."/>
            <person name="Zaremba-Niedzwiedzka K."/>
            <person name="Martijn J."/>
            <person name="Lind A.E."/>
            <person name="van Eijk R."/>
            <person name="Schleper C."/>
            <person name="Guy L."/>
            <person name="Ettema T.J."/>
        </authorList>
    </citation>
    <scope>NUCLEOTIDE SEQUENCE</scope>
</reference>
<sequence>MVKIKQQLYKNKEWLFNQYIILNKTTREIGKEINYDHGTIWRWLNKFNIPMKESFKIGHTINVGRKATIETKLKMSNNKKGHKGYMLGKKHTKEAKERIGKAQFKGDDVKYSAIHQWLRKKYPPPNNCQECGIIGKKLDLSNITGIHKRSISNYKYLCKSCHMKQDNIILNIKKMRCIV</sequence>
<dbReference type="AlphaFoldDB" id="A0A0F9AKK3"/>
<accession>A0A0F9AKK3</accession>
<feature type="domain" description="Nuclease associated modular" evidence="1">
    <location>
        <begin position="63"/>
        <end position="79"/>
    </location>
</feature>
<protein>
    <recommendedName>
        <fullName evidence="1">Nuclease associated modular domain-containing protein</fullName>
    </recommendedName>
</protein>
<name>A0A0F9AKK3_9ZZZZ</name>
<dbReference type="GO" id="GO:0003677">
    <property type="term" value="F:DNA binding"/>
    <property type="evidence" value="ECO:0007669"/>
    <property type="project" value="InterPro"/>
</dbReference>
<proteinExistence type="predicted"/>
<dbReference type="Pfam" id="PF07460">
    <property type="entry name" value="NUMOD3"/>
    <property type="match status" value="1"/>
</dbReference>
<dbReference type="EMBL" id="LAZR01057111">
    <property type="protein sequence ID" value="KKK72731.1"/>
    <property type="molecule type" value="Genomic_DNA"/>
</dbReference>
<comment type="caution">
    <text evidence="2">The sequence shown here is derived from an EMBL/GenBank/DDBJ whole genome shotgun (WGS) entry which is preliminary data.</text>
</comment>
<dbReference type="SUPFAM" id="SSF64496">
    <property type="entry name" value="DNA-binding domain of intron-encoded endonucleases"/>
    <property type="match status" value="1"/>
</dbReference>
<feature type="domain" description="Nuclease associated modular" evidence="1">
    <location>
        <begin position="87"/>
        <end position="103"/>
    </location>
</feature>
<evidence type="ECO:0000313" key="2">
    <source>
        <dbReference type="EMBL" id="KKK72731.1"/>
    </source>
</evidence>
<evidence type="ECO:0000259" key="1">
    <source>
        <dbReference type="SMART" id="SM00496"/>
    </source>
</evidence>
<dbReference type="SMART" id="SM00496">
    <property type="entry name" value="IENR2"/>
    <property type="match status" value="2"/>
</dbReference>
<organism evidence="2">
    <name type="scientific">marine sediment metagenome</name>
    <dbReference type="NCBI Taxonomy" id="412755"/>
    <lineage>
        <taxon>unclassified sequences</taxon>
        <taxon>metagenomes</taxon>
        <taxon>ecological metagenomes</taxon>
    </lineage>
</organism>
<gene>
    <name evidence="2" type="ORF">LCGC14_2900940</name>
</gene>